<dbReference type="RefSeq" id="WP_276235886.1">
    <property type="nucleotide sequence ID" value="NZ_CP119802.1"/>
</dbReference>
<gene>
    <name evidence="2" type="ORF">ACFQJ4_05970</name>
</gene>
<feature type="region of interest" description="Disordered" evidence="1">
    <location>
        <begin position="37"/>
        <end position="65"/>
    </location>
</feature>
<evidence type="ECO:0000313" key="3">
    <source>
        <dbReference type="Proteomes" id="UP001596398"/>
    </source>
</evidence>
<dbReference type="Proteomes" id="UP001596398">
    <property type="component" value="Unassembled WGS sequence"/>
</dbReference>
<organism evidence="2 3">
    <name type="scientific">Halosegnis marinus</name>
    <dbReference type="NCBI Taxonomy" id="3034023"/>
    <lineage>
        <taxon>Archaea</taxon>
        <taxon>Methanobacteriati</taxon>
        <taxon>Methanobacteriota</taxon>
        <taxon>Stenosarchaea group</taxon>
        <taxon>Halobacteria</taxon>
        <taxon>Halobacteriales</taxon>
        <taxon>Natronomonadaceae</taxon>
        <taxon>Halosegnis</taxon>
    </lineage>
</organism>
<dbReference type="EMBL" id="JBHTAP010000001">
    <property type="protein sequence ID" value="MFC7234865.1"/>
    <property type="molecule type" value="Genomic_DNA"/>
</dbReference>
<proteinExistence type="predicted"/>
<sequence>MDAVRRLLENALDVTDEQRVRADIEAALELLAASEAGRTEAATADEAGAAADGGREARERTGESD</sequence>
<keyword evidence="3" id="KW-1185">Reference proteome</keyword>
<dbReference type="AlphaFoldDB" id="A0ABD5ZN26"/>
<comment type="caution">
    <text evidence="2">The sequence shown here is derived from an EMBL/GenBank/DDBJ whole genome shotgun (WGS) entry which is preliminary data.</text>
</comment>
<feature type="compositionally biased region" description="Basic and acidic residues" evidence="1">
    <location>
        <begin position="53"/>
        <end position="65"/>
    </location>
</feature>
<accession>A0ABD5ZN26</accession>
<dbReference type="GeneID" id="79266537"/>
<name>A0ABD5ZN26_9EURY</name>
<reference evidence="2 3" key="1">
    <citation type="journal article" date="2019" name="Int. J. Syst. Evol. Microbiol.">
        <title>The Global Catalogue of Microorganisms (GCM) 10K type strain sequencing project: providing services to taxonomists for standard genome sequencing and annotation.</title>
        <authorList>
            <consortium name="The Broad Institute Genomics Platform"/>
            <consortium name="The Broad Institute Genome Sequencing Center for Infectious Disease"/>
            <person name="Wu L."/>
            <person name="Ma J."/>
        </authorList>
    </citation>
    <scope>NUCLEOTIDE SEQUENCE [LARGE SCALE GENOMIC DNA]</scope>
    <source>
        <strain evidence="2 3">DT85</strain>
    </source>
</reference>
<evidence type="ECO:0000313" key="2">
    <source>
        <dbReference type="EMBL" id="MFC7234865.1"/>
    </source>
</evidence>
<protein>
    <submittedName>
        <fullName evidence="2">Uncharacterized protein</fullName>
    </submittedName>
</protein>
<evidence type="ECO:0000256" key="1">
    <source>
        <dbReference type="SAM" id="MobiDB-lite"/>
    </source>
</evidence>
<feature type="compositionally biased region" description="Low complexity" evidence="1">
    <location>
        <begin position="37"/>
        <end position="52"/>
    </location>
</feature>